<feature type="compositionally biased region" description="Polar residues" evidence="1">
    <location>
        <begin position="324"/>
        <end position="333"/>
    </location>
</feature>
<feature type="non-terminal residue" evidence="2">
    <location>
        <position position="1"/>
    </location>
</feature>
<dbReference type="Proteomes" id="UP000479710">
    <property type="component" value="Unassembled WGS sequence"/>
</dbReference>
<gene>
    <name evidence="2" type="ORF">E2562_036302</name>
</gene>
<evidence type="ECO:0000256" key="1">
    <source>
        <dbReference type="SAM" id="MobiDB-lite"/>
    </source>
</evidence>
<protein>
    <recommendedName>
        <fullName evidence="4">Aminotransferase-like plant mobile domain-containing protein</fullName>
    </recommendedName>
</protein>
<reference evidence="2 3" key="1">
    <citation type="submission" date="2019-11" db="EMBL/GenBank/DDBJ databases">
        <title>Whole genome sequence of Oryza granulata.</title>
        <authorList>
            <person name="Li W."/>
        </authorList>
    </citation>
    <scope>NUCLEOTIDE SEQUENCE [LARGE SCALE GENOMIC DNA]</scope>
    <source>
        <strain evidence="3">cv. Menghai</strain>
        <tissue evidence="2">Leaf</tissue>
    </source>
</reference>
<sequence>QMSNAVGGSSENINSTTVSRSVLDSERVEVMDDDMDEPYRFTPPGCPEDIRPTSRSSVKRICRVISKMSEEKREYVKEIGFGGILHLPQLNKIDRSFTVWLMRKVDCNNREIIVSDNIQVTMEDKDVHRVLGIPRGKKTVHGLGTNNPEEKFHFIEHAIGAEEDESRSLLAASINVETDKPGVMTTEDVKHFKVSFVVWLIGYFLAPTRKCNHGSNDFWGSLLDPDDIVNYNWCKYALDMLVEAARAVQLDLKTRKTCSYVSGCPLLLQIIYLDNVNLGPLNRPLAVSPCVAGLTCEIMRKMILAAKATSIGRPNVHNARRPTPSFQHTSPRQALSDRANKGKRIENSTPSTPQPVDRIETACGAEVDKC</sequence>
<comment type="caution">
    <text evidence="2">The sequence shown here is derived from an EMBL/GenBank/DDBJ whole genome shotgun (WGS) entry which is preliminary data.</text>
</comment>
<dbReference type="EMBL" id="SPHZ02000006">
    <property type="protein sequence ID" value="KAF0915459.1"/>
    <property type="molecule type" value="Genomic_DNA"/>
</dbReference>
<dbReference type="OrthoDB" id="693469at2759"/>
<feature type="region of interest" description="Disordered" evidence="1">
    <location>
        <begin position="314"/>
        <end position="358"/>
    </location>
</feature>
<dbReference type="AlphaFoldDB" id="A0A6G1DSL8"/>
<evidence type="ECO:0000313" key="3">
    <source>
        <dbReference type="Proteomes" id="UP000479710"/>
    </source>
</evidence>
<organism evidence="2 3">
    <name type="scientific">Oryza meyeriana var. granulata</name>
    <dbReference type="NCBI Taxonomy" id="110450"/>
    <lineage>
        <taxon>Eukaryota</taxon>
        <taxon>Viridiplantae</taxon>
        <taxon>Streptophyta</taxon>
        <taxon>Embryophyta</taxon>
        <taxon>Tracheophyta</taxon>
        <taxon>Spermatophyta</taxon>
        <taxon>Magnoliopsida</taxon>
        <taxon>Liliopsida</taxon>
        <taxon>Poales</taxon>
        <taxon>Poaceae</taxon>
        <taxon>BOP clade</taxon>
        <taxon>Oryzoideae</taxon>
        <taxon>Oryzeae</taxon>
        <taxon>Oryzinae</taxon>
        <taxon>Oryza</taxon>
        <taxon>Oryza meyeriana</taxon>
    </lineage>
</organism>
<keyword evidence="3" id="KW-1185">Reference proteome</keyword>
<proteinExistence type="predicted"/>
<evidence type="ECO:0008006" key="4">
    <source>
        <dbReference type="Google" id="ProtNLM"/>
    </source>
</evidence>
<accession>A0A6G1DSL8</accession>
<dbReference type="PANTHER" id="PTHR34835">
    <property type="entry name" value="OS07G0283600 PROTEIN-RELATED"/>
    <property type="match status" value="1"/>
</dbReference>
<dbReference type="PANTHER" id="PTHR34835:SF63">
    <property type="entry name" value="AMINOTRANSFERASE-LIKE PLANT MOBILE DOMAIN-CONTAINING PROTEIN"/>
    <property type="match status" value="1"/>
</dbReference>
<name>A0A6G1DSL8_9ORYZ</name>
<evidence type="ECO:0000313" key="2">
    <source>
        <dbReference type="EMBL" id="KAF0915459.1"/>
    </source>
</evidence>